<dbReference type="Pfam" id="PF08450">
    <property type="entry name" value="SGL"/>
    <property type="match status" value="1"/>
</dbReference>
<keyword evidence="1" id="KW-0378">Hydrolase</keyword>
<gene>
    <name evidence="3" type="ORF">E6K73_13675</name>
</gene>
<dbReference type="EMBL" id="VBOT01000185">
    <property type="protein sequence ID" value="TMQ47419.1"/>
    <property type="molecule type" value="Genomic_DNA"/>
</dbReference>
<dbReference type="AlphaFoldDB" id="A0A538S7Q6"/>
<evidence type="ECO:0000313" key="3">
    <source>
        <dbReference type="EMBL" id="TMQ47419.1"/>
    </source>
</evidence>
<dbReference type="Gene3D" id="2.120.10.30">
    <property type="entry name" value="TolB, C-terminal domain"/>
    <property type="match status" value="1"/>
</dbReference>
<feature type="domain" description="SMP-30/Gluconolactonase/LRE-like region" evidence="2">
    <location>
        <begin position="57"/>
        <end position="120"/>
    </location>
</feature>
<dbReference type="PANTHER" id="PTHR47572">
    <property type="entry name" value="LIPOPROTEIN-RELATED"/>
    <property type="match status" value="1"/>
</dbReference>
<dbReference type="InterPro" id="IPR013658">
    <property type="entry name" value="SGL"/>
</dbReference>
<dbReference type="InterPro" id="IPR011042">
    <property type="entry name" value="6-blade_b-propeller_TolB-like"/>
</dbReference>
<name>A0A538S7Q6_UNCEI</name>
<dbReference type="GO" id="GO:0016787">
    <property type="term" value="F:hydrolase activity"/>
    <property type="evidence" value="ECO:0007669"/>
    <property type="project" value="UniProtKB-KW"/>
</dbReference>
<reference evidence="3 4" key="1">
    <citation type="journal article" date="2019" name="Nat. Microbiol.">
        <title>Mediterranean grassland soil C-N compound turnover is dependent on rainfall and depth, and is mediated by genomically divergent microorganisms.</title>
        <authorList>
            <person name="Diamond S."/>
            <person name="Andeer P.F."/>
            <person name="Li Z."/>
            <person name="Crits-Christoph A."/>
            <person name="Burstein D."/>
            <person name="Anantharaman K."/>
            <person name="Lane K.R."/>
            <person name="Thomas B.C."/>
            <person name="Pan C."/>
            <person name="Northen T.R."/>
            <person name="Banfield J.F."/>
        </authorList>
    </citation>
    <scope>NUCLEOTIDE SEQUENCE [LARGE SCALE GENOMIC DNA]</scope>
    <source>
        <strain evidence="3">WS_3</strain>
    </source>
</reference>
<organism evidence="3 4">
    <name type="scientific">Eiseniibacteriota bacterium</name>
    <dbReference type="NCBI Taxonomy" id="2212470"/>
    <lineage>
        <taxon>Bacteria</taxon>
        <taxon>Candidatus Eiseniibacteriota</taxon>
    </lineage>
</organism>
<comment type="caution">
    <text evidence="3">The sequence shown here is derived from an EMBL/GenBank/DDBJ whole genome shotgun (WGS) entry which is preliminary data.</text>
</comment>
<accession>A0A538S7Q6</accession>
<dbReference type="SUPFAM" id="SSF63829">
    <property type="entry name" value="Calcium-dependent phosphotriesterase"/>
    <property type="match status" value="1"/>
</dbReference>
<evidence type="ECO:0000256" key="1">
    <source>
        <dbReference type="ARBA" id="ARBA00022801"/>
    </source>
</evidence>
<evidence type="ECO:0000313" key="4">
    <source>
        <dbReference type="Proteomes" id="UP000320184"/>
    </source>
</evidence>
<dbReference type="InterPro" id="IPR051262">
    <property type="entry name" value="SMP-30/CGR1_Lactonase"/>
</dbReference>
<sequence length="136" mass="14581">MIAFIAGRAAFIIEPMAEKLRPILRVVTGNDAQGRSRVLFDGAAPNANPGAVSASAAMTEPGIADGMKVDVEGNVYRTGPGGIHVIDPKGKLLGRIRIPDQCTNMAWGDADWRSLYITTYTSVFRTRVNVPGVPVW</sequence>
<dbReference type="PANTHER" id="PTHR47572:SF4">
    <property type="entry name" value="LACTONASE DRP35"/>
    <property type="match status" value="1"/>
</dbReference>
<proteinExistence type="predicted"/>
<evidence type="ECO:0000259" key="2">
    <source>
        <dbReference type="Pfam" id="PF08450"/>
    </source>
</evidence>
<protein>
    <submittedName>
        <fullName evidence="3">SMP-30/gluconolactonase/LRE family protein</fullName>
    </submittedName>
</protein>
<dbReference type="Proteomes" id="UP000320184">
    <property type="component" value="Unassembled WGS sequence"/>
</dbReference>